<keyword evidence="1" id="KW-1133">Transmembrane helix</keyword>
<dbReference type="InterPro" id="IPR043729">
    <property type="entry name" value="DUF5672"/>
</dbReference>
<keyword evidence="1" id="KW-0472">Membrane</keyword>
<sequence>MITKYNKYIILSVIVLVICVLILLQFAKNKHIYSEAMSDRYTAVIVEPREHAALEYVLQNALDNLEENWDVHIFHGIKNKQFVVDIIDNKLSAFKDRIVLQNMYVENLSIEEYNRLMTSIDFYEKIPTETMLVFQTDSIICEECKEYVNEFLQYDYVGAPNKEWVGNGGFSLRKKSKMIDVLKTDKRAEGENEDVFFTKKEHKLFMPDIETANRFSNEGNYSPNSFGVHKPWWYFTKPDLHKKQKHCKALKRLIELN</sequence>
<organism evidence="3">
    <name type="scientific">viral metagenome</name>
    <dbReference type="NCBI Taxonomy" id="1070528"/>
    <lineage>
        <taxon>unclassified sequences</taxon>
        <taxon>metagenomes</taxon>
        <taxon>organismal metagenomes</taxon>
    </lineage>
</organism>
<keyword evidence="1" id="KW-0812">Transmembrane</keyword>
<dbReference type="AlphaFoldDB" id="A0A6C0IPE7"/>
<reference evidence="3" key="1">
    <citation type="journal article" date="2020" name="Nature">
        <title>Giant virus diversity and host interactions through global metagenomics.</title>
        <authorList>
            <person name="Schulz F."/>
            <person name="Roux S."/>
            <person name="Paez-Espino D."/>
            <person name="Jungbluth S."/>
            <person name="Walsh D.A."/>
            <person name="Denef V.J."/>
            <person name="McMahon K.D."/>
            <person name="Konstantinidis K.T."/>
            <person name="Eloe-Fadrosh E.A."/>
            <person name="Kyrpides N.C."/>
            <person name="Woyke T."/>
        </authorList>
    </citation>
    <scope>NUCLEOTIDE SEQUENCE</scope>
    <source>
        <strain evidence="3">GVMAG-M-3300024261-26</strain>
    </source>
</reference>
<accession>A0A6C0IPE7</accession>
<dbReference type="EMBL" id="MN740229">
    <property type="protein sequence ID" value="QHT94679.1"/>
    <property type="molecule type" value="Genomic_DNA"/>
</dbReference>
<evidence type="ECO:0000259" key="2">
    <source>
        <dbReference type="Pfam" id="PF18922"/>
    </source>
</evidence>
<name>A0A6C0IPE7_9ZZZZ</name>
<proteinExistence type="predicted"/>
<feature type="domain" description="DUF5672" evidence="2">
    <location>
        <begin position="109"/>
        <end position="229"/>
    </location>
</feature>
<dbReference type="Pfam" id="PF18922">
    <property type="entry name" value="DUF5672"/>
    <property type="match status" value="1"/>
</dbReference>
<protein>
    <recommendedName>
        <fullName evidence="2">DUF5672 domain-containing protein</fullName>
    </recommendedName>
</protein>
<evidence type="ECO:0000256" key="1">
    <source>
        <dbReference type="SAM" id="Phobius"/>
    </source>
</evidence>
<feature type="transmembrane region" description="Helical" evidence="1">
    <location>
        <begin position="6"/>
        <end position="27"/>
    </location>
</feature>
<evidence type="ECO:0000313" key="3">
    <source>
        <dbReference type="EMBL" id="QHT94679.1"/>
    </source>
</evidence>